<evidence type="ECO:0000313" key="2">
    <source>
        <dbReference type="Proteomes" id="UP000250235"/>
    </source>
</evidence>
<dbReference type="OrthoDB" id="694638at2759"/>
<sequence>MVMIHEKRQKKHASIVKKAKHFYMDTMCNCSRLENGGIINCTIPQTAPITRPKSHGPDGQDLQELMRLAVSSKKGGGTMVEVDSEGNLVCKKSGADGRSYGAGVGRMGRIDEERTCDFKEIDVTKIWYTRSFSNHKRLDIN</sequence>
<keyword evidence="2" id="KW-1185">Reference proteome</keyword>
<gene>
    <name evidence="1" type="ORF">F511_32403</name>
</gene>
<evidence type="ECO:0000313" key="1">
    <source>
        <dbReference type="EMBL" id="KZV38836.1"/>
    </source>
</evidence>
<reference evidence="1 2" key="1">
    <citation type="journal article" date="2015" name="Proc. Natl. Acad. Sci. U.S.A.">
        <title>The resurrection genome of Boea hygrometrica: A blueprint for survival of dehydration.</title>
        <authorList>
            <person name="Xiao L."/>
            <person name="Yang G."/>
            <person name="Zhang L."/>
            <person name="Yang X."/>
            <person name="Zhao S."/>
            <person name="Ji Z."/>
            <person name="Zhou Q."/>
            <person name="Hu M."/>
            <person name="Wang Y."/>
            <person name="Chen M."/>
            <person name="Xu Y."/>
            <person name="Jin H."/>
            <person name="Xiao X."/>
            <person name="Hu G."/>
            <person name="Bao F."/>
            <person name="Hu Y."/>
            <person name="Wan P."/>
            <person name="Li L."/>
            <person name="Deng X."/>
            <person name="Kuang T."/>
            <person name="Xiang C."/>
            <person name="Zhu J.K."/>
            <person name="Oliver M.J."/>
            <person name="He Y."/>
        </authorList>
    </citation>
    <scope>NUCLEOTIDE SEQUENCE [LARGE SCALE GENOMIC DNA]</scope>
    <source>
        <strain evidence="2">cv. XS01</strain>
    </source>
</reference>
<dbReference type="PANTHER" id="PTHR33526:SF30">
    <property type="entry name" value="DUF4005 DOMAIN-CONTAINING PROTEIN"/>
    <property type="match status" value="1"/>
</dbReference>
<accession>A0A2Z7BX19</accession>
<protein>
    <submittedName>
        <fullName evidence="1">Uncharacterized protein</fullName>
    </submittedName>
</protein>
<organism evidence="1 2">
    <name type="scientific">Dorcoceras hygrometricum</name>
    <dbReference type="NCBI Taxonomy" id="472368"/>
    <lineage>
        <taxon>Eukaryota</taxon>
        <taxon>Viridiplantae</taxon>
        <taxon>Streptophyta</taxon>
        <taxon>Embryophyta</taxon>
        <taxon>Tracheophyta</taxon>
        <taxon>Spermatophyta</taxon>
        <taxon>Magnoliopsida</taxon>
        <taxon>eudicotyledons</taxon>
        <taxon>Gunneridae</taxon>
        <taxon>Pentapetalae</taxon>
        <taxon>asterids</taxon>
        <taxon>lamiids</taxon>
        <taxon>Lamiales</taxon>
        <taxon>Gesneriaceae</taxon>
        <taxon>Didymocarpoideae</taxon>
        <taxon>Trichosporeae</taxon>
        <taxon>Loxocarpinae</taxon>
        <taxon>Dorcoceras</taxon>
    </lineage>
</organism>
<dbReference type="PANTHER" id="PTHR33526">
    <property type="entry name" value="OS07G0123800 PROTEIN"/>
    <property type="match status" value="1"/>
</dbReference>
<dbReference type="AlphaFoldDB" id="A0A2Z7BX19"/>
<proteinExistence type="predicted"/>
<name>A0A2Z7BX19_9LAMI</name>
<dbReference type="Proteomes" id="UP000250235">
    <property type="component" value="Unassembled WGS sequence"/>
</dbReference>
<dbReference type="EMBL" id="KV001720">
    <property type="protein sequence ID" value="KZV38836.1"/>
    <property type="molecule type" value="Genomic_DNA"/>
</dbReference>